<comment type="caution">
    <text evidence="1">The sequence shown here is derived from an EMBL/GenBank/DDBJ whole genome shotgun (WGS) entry which is preliminary data.</text>
</comment>
<sequence>MNHEIHASHPRYFSNYSRIFDSFQDPSFKISEPSLKEYSSTPSNQVCTNGLQNPKGATSITCDVGNEQTYTCLAKNCHITTVNNEVKDLSNYYFENCEPVGITKQTPKPLHPYEFHLSTDKKLILVTSGWHLTTNSTVEEVKGKFGCLIAGSAVNQIKARK</sequence>
<reference evidence="1" key="1">
    <citation type="submission" date="2021-03" db="EMBL/GenBank/DDBJ databases">
        <title>Draft genome sequence of rust myrtle Austropuccinia psidii MF-1, a brazilian biotype.</title>
        <authorList>
            <person name="Quecine M.C."/>
            <person name="Pachon D.M.R."/>
            <person name="Bonatelli M.L."/>
            <person name="Correr F.H."/>
            <person name="Franceschini L.M."/>
            <person name="Leite T.F."/>
            <person name="Margarido G.R.A."/>
            <person name="Almeida C.A."/>
            <person name="Ferrarezi J.A."/>
            <person name="Labate C.A."/>
        </authorList>
    </citation>
    <scope>NUCLEOTIDE SEQUENCE</scope>
    <source>
        <strain evidence="1">MF-1</strain>
    </source>
</reference>
<evidence type="ECO:0000313" key="2">
    <source>
        <dbReference type="Proteomes" id="UP000765509"/>
    </source>
</evidence>
<accession>A0A9Q3BC87</accession>
<gene>
    <name evidence="1" type="ORF">O181_002178</name>
</gene>
<dbReference type="EMBL" id="AVOT02000354">
    <property type="protein sequence ID" value="MBW0462463.1"/>
    <property type="molecule type" value="Genomic_DNA"/>
</dbReference>
<organism evidence="1 2">
    <name type="scientific">Austropuccinia psidii MF-1</name>
    <dbReference type="NCBI Taxonomy" id="1389203"/>
    <lineage>
        <taxon>Eukaryota</taxon>
        <taxon>Fungi</taxon>
        <taxon>Dikarya</taxon>
        <taxon>Basidiomycota</taxon>
        <taxon>Pucciniomycotina</taxon>
        <taxon>Pucciniomycetes</taxon>
        <taxon>Pucciniales</taxon>
        <taxon>Sphaerophragmiaceae</taxon>
        <taxon>Austropuccinia</taxon>
    </lineage>
</organism>
<protein>
    <submittedName>
        <fullName evidence="1">Uncharacterized protein</fullName>
    </submittedName>
</protein>
<name>A0A9Q3BC87_9BASI</name>
<proteinExistence type="predicted"/>
<keyword evidence="2" id="KW-1185">Reference proteome</keyword>
<dbReference type="AlphaFoldDB" id="A0A9Q3BC87"/>
<dbReference type="Proteomes" id="UP000765509">
    <property type="component" value="Unassembled WGS sequence"/>
</dbReference>
<evidence type="ECO:0000313" key="1">
    <source>
        <dbReference type="EMBL" id="MBW0462463.1"/>
    </source>
</evidence>